<protein>
    <submittedName>
        <fullName evidence="1">Uncharacterized protein</fullName>
    </submittedName>
</protein>
<dbReference type="Proteomes" id="UP000490800">
    <property type="component" value="Unassembled WGS sequence"/>
</dbReference>
<dbReference type="AlphaFoldDB" id="A0A7X3FEC1"/>
<accession>A0A7X3FEC1</accession>
<keyword evidence="2" id="KW-1185">Reference proteome</keyword>
<name>A0A7X3FEC1_9BACL</name>
<sequence>MLDYLSIHAQKAYREIINITEHPDLLFSNDPALLSSEYAYNSTYLFGFNRLIRKNRITIPVLAASLNGLMDGIESYLRHYYTAKDFVITVSADPLVPAFKLSIVSYYKEHHQLDGHVSLDEVVEWYRMNACWDGIKIVSEEKPNGILCEDIEEAKTENIYPKHFRILNLT</sequence>
<proteinExistence type="predicted"/>
<comment type="caution">
    <text evidence="1">The sequence shown here is derived from an EMBL/GenBank/DDBJ whole genome shotgun (WGS) entry which is preliminary data.</text>
</comment>
<evidence type="ECO:0000313" key="2">
    <source>
        <dbReference type="Proteomes" id="UP000490800"/>
    </source>
</evidence>
<dbReference type="OrthoDB" id="2594787at2"/>
<reference evidence="1 2" key="1">
    <citation type="journal article" date="2019" name="Microorganisms">
        <title>Paenibacillus lutrae sp. nov., A Chitinolytic Species Isolated from A River Otter in Castril Natural Park, Granada, Spain.</title>
        <authorList>
            <person name="Rodriguez M."/>
            <person name="Reina J.C."/>
            <person name="Bejar V."/>
            <person name="Llamas I."/>
        </authorList>
    </citation>
    <scope>NUCLEOTIDE SEQUENCE [LARGE SCALE GENOMIC DNA]</scope>
    <source>
        <strain evidence="1 2">N10</strain>
    </source>
</reference>
<dbReference type="EMBL" id="RHLK01000001">
    <property type="protein sequence ID" value="MVO98082.1"/>
    <property type="molecule type" value="Genomic_DNA"/>
</dbReference>
<dbReference type="RefSeq" id="WP_157331949.1">
    <property type="nucleotide sequence ID" value="NZ_RHLK01000001.1"/>
</dbReference>
<evidence type="ECO:0000313" key="1">
    <source>
        <dbReference type="EMBL" id="MVO98082.1"/>
    </source>
</evidence>
<gene>
    <name evidence="1" type="ORF">EDM21_00740</name>
</gene>
<organism evidence="1 2">
    <name type="scientific">Paenibacillus lutrae</name>
    <dbReference type="NCBI Taxonomy" id="2078573"/>
    <lineage>
        <taxon>Bacteria</taxon>
        <taxon>Bacillati</taxon>
        <taxon>Bacillota</taxon>
        <taxon>Bacilli</taxon>
        <taxon>Bacillales</taxon>
        <taxon>Paenibacillaceae</taxon>
        <taxon>Paenibacillus</taxon>
    </lineage>
</organism>